<evidence type="ECO:0000256" key="1">
    <source>
        <dbReference type="ARBA" id="ARBA00004173"/>
    </source>
</evidence>
<dbReference type="EMBL" id="CVMV01000143">
    <property type="protein sequence ID" value="CRG98168.1"/>
    <property type="molecule type" value="Genomic_DNA"/>
</dbReference>
<dbReference type="RefSeq" id="XP_028530965.1">
    <property type="nucleotide sequence ID" value="XM_028674631.1"/>
</dbReference>
<comment type="caution">
    <text evidence="6">The sequence shown here is derived from an EMBL/GenBank/DDBJ whole genome shotgun (WGS) entry which is preliminary data.</text>
</comment>
<protein>
    <submittedName>
        <fullName evidence="6">Peptide chain release factor 2, putative</fullName>
    </submittedName>
</protein>
<dbReference type="PANTHER" id="PTHR46203:SF1">
    <property type="entry name" value="MITOCHONDRIAL TRANSLATION RELEASE FACTOR IN RESCUE"/>
    <property type="match status" value="1"/>
</dbReference>
<dbReference type="GO" id="GO:0005739">
    <property type="term" value="C:mitochondrion"/>
    <property type="evidence" value="ECO:0007669"/>
    <property type="project" value="UniProtKB-SubCell"/>
</dbReference>
<dbReference type="InterPro" id="IPR052405">
    <property type="entry name" value="Mito_Transl_Release_Factor"/>
</dbReference>
<dbReference type="Gene3D" id="3.30.160.20">
    <property type="match status" value="1"/>
</dbReference>
<dbReference type="OrthoDB" id="277888at2759"/>
<dbReference type="AlphaFoldDB" id="A0A1J1H016"/>
<dbReference type="GO" id="GO:0003747">
    <property type="term" value="F:translation release factor activity"/>
    <property type="evidence" value="ECO:0007669"/>
    <property type="project" value="InterPro"/>
</dbReference>
<feature type="domain" description="Prokaryotic-type class I peptide chain release factors" evidence="5">
    <location>
        <begin position="70"/>
        <end position="185"/>
    </location>
</feature>
<dbReference type="GeneID" id="39729128"/>
<evidence type="ECO:0000313" key="7">
    <source>
        <dbReference type="Proteomes" id="UP000220797"/>
    </source>
</evidence>
<name>A0A1J1H016_PLAGA</name>
<evidence type="ECO:0000259" key="5">
    <source>
        <dbReference type="Pfam" id="PF00472"/>
    </source>
</evidence>
<dbReference type="InterPro" id="IPR000352">
    <property type="entry name" value="Pep_chain_release_fac_I"/>
</dbReference>
<accession>A0A1J1H016</accession>
<comment type="similarity">
    <text evidence="2">Belongs to the prokaryotic/mitochondrial release factor family.</text>
</comment>
<evidence type="ECO:0000256" key="2">
    <source>
        <dbReference type="ARBA" id="ARBA00010835"/>
    </source>
</evidence>
<proteinExistence type="inferred from homology"/>
<keyword evidence="7" id="KW-1185">Reference proteome</keyword>
<evidence type="ECO:0000256" key="4">
    <source>
        <dbReference type="ARBA" id="ARBA00023128"/>
    </source>
</evidence>
<evidence type="ECO:0000313" key="6">
    <source>
        <dbReference type="EMBL" id="CRG98168.1"/>
    </source>
</evidence>
<sequence>MYFYFLCILLYVIFFIYINSINCLTKINKDTSYISFTFRKKKIAKVFRPLCSNNLSKNNLEEIKKKLEDIGIFQKDIEEVFVKGSGKGGQKVNKTNNCVMIKYNDNLHKIIIKCHKYRYDKKCLQKNRIYARKLLYNRIFSIKDKIEKEISYQIEKEKRKTLKLTEKEKNASINYKKRKSAIKKDRQKNFKYDDII</sequence>
<comment type="subcellular location">
    <subcellularLocation>
        <location evidence="1">Mitochondrion</location>
    </subcellularLocation>
</comment>
<keyword evidence="3" id="KW-0809">Transit peptide</keyword>
<evidence type="ECO:0000256" key="3">
    <source>
        <dbReference type="ARBA" id="ARBA00022946"/>
    </source>
</evidence>
<dbReference type="InterPro" id="IPR045853">
    <property type="entry name" value="Pep_chain_release_fac_I_sf"/>
</dbReference>
<gene>
    <name evidence="6" type="ORF">PGAL8A_00060300</name>
</gene>
<dbReference type="SUPFAM" id="SSF75620">
    <property type="entry name" value="Release factor"/>
    <property type="match status" value="1"/>
</dbReference>
<keyword evidence="4" id="KW-0496">Mitochondrion</keyword>
<dbReference type="Pfam" id="PF00472">
    <property type="entry name" value="RF-1"/>
    <property type="match status" value="1"/>
</dbReference>
<dbReference type="PANTHER" id="PTHR46203">
    <property type="entry name" value="PROBABLE PEPTIDE CHAIN RELEASE FACTOR C12ORF65"/>
    <property type="match status" value="1"/>
</dbReference>
<dbReference type="VEuPathDB" id="PlasmoDB:PGAL8A_00060300"/>
<reference evidence="6" key="1">
    <citation type="submission" date="2015-04" db="EMBL/GenBank/DDBJ databases">
        <authorList>
            <consortium name="Pathogen Informatics"/>
        </authorList>
    </citation>
    <scope>NUCLEOTIDE SEQUENCE [LARGE SCALE GENOMIC DNA]</scope>
    <source>
        <strain evidence="6">8A</strain>
    </source>
</reference>
<organism evidence="6 7">
    <name type="scientific">Plasmodium gallinaceum</name>
    <dbReference type="NCBI Taxonomy" id="5849"/>
    <lineage>
        <taxon>Eukaryota</taxon>
        <taxon>Sar</taxon>
        <taxon>Alveolata</taxon>
        <taxon>Apicomplexa</taxon>
        <taxon>Aconoidasida</taxon>
        <taxon>Haemosporida</taxon>
        <taxon>Plasmodiidae</taxon>
        <taxon>Plasmodium</taxon>
        <taxon>Plasmodium (Haemamoeba)</taxon>
    </lineage>
</organism>
<dbReference type="Proteomes" id="UP000220797">
    <property type="component" value="Unassembled WGS sequence"/>
</dbReference>